<evidence type="ECO:0000256" key="5">
    <source>
        <dbReference type="ARBA" id="ARBA00022840"/>
    </source>
</evidence>
<comment type="similarity">
    <text evidence="1 9 10">Belongs to the class-I aminoacyl-tRNA synthetase family.</text>
</comment>
<evidence type="ECO:0000256" key="2">
    <source>
        <dbReference type="ARBA" id="ARBA00022490"/>
    </source>
</evidence>
<dbReference type="Pfam" id="PF09334">
    <property type="entry name" value="tRNA-synt_1g"/>
    <property type="match status" value="1"/>
</dbReference>
<dbReference type="PRINTS" id="PR00985">
    <property type="entry name" value="TRNASYNTHLEU"/>
</dbReference>
<dbReference type="FunFam" id="1.10.730.10:FF:000011">
    <property type="entry name" value="Leucine--tRNA ligase chloroplastic/mitochondrial"/>
    <property type="match status" value="1"/>
</dbReference>
<keyword evidence="3 9" id="KW-0436">Ligase</keyword>
<dbReference type="RefSeq" id="WP_286677515.1">
    <property type="nucleotide sequence ID" value="NZ_MNXI01000010.1"/>
</dbReference>
<dbReference type="InterPro" id="IPR002302">
    <property type="entry name" value="Leu-tRNA-ligase"/>
</dbReference>
<dbReference type="FunFam" id="3.40.50.620:FF:000003">
    <property type="entry name" value="Leucine--tRNA ligase"/>
    <property type="match status" value="1"/>
</dbReference>
<evidence type="ECO:0000256" key="7">
    <source>
        <dbReference type="ARBA" id="ARBA00023146"/>
    </source>
</evidence>
<feature type="short sequence motif" description="'HIGH' region" evidence="9">
    <location>
        <begin position="42"/>
        <end position="52"/>
    </location>
</feature>
<dbReference type="InterPro" id="IPR001412">
    <property type="entry name" value="aa-tRNA-synth_I_CS"/>
</dbReference>
<evidence type="ECO:0000256" key="6">
    <source>
        <dbReference type="ARBA" id="ARBA00022917"/>
    </source>
</evidence>
<feature type="domain" description="Leucyl-tRNA synthetase editing" evidence="14">
    <location>
        <begin position="221"/>
        <end position="407"/>
    </location>
</feature>
<protein>
    <recommendedName>
        <fullName evidence="9">Leucine--tRNA ligase</fullName>
        <ecNumber evidence="9">6.1.1.4</ecNumber>
    </recommendedName>
    <alternativeName>
        <fullName evidence="9">Leucyl-tRNA synthetase</fullName>
        <shortName evidence="9">LeuRS</shortName>
    </alternativeName>
</protein>
<keyword evidence="5 9" id="KW-0067">ATP-binding</keyword>
<dbReference type="HAMAP" id="MF_00049_B">
    <property type="entry name" value="Leu_tRNA_synth_B"/>
    <property type="match status" value="1"/>
</dbReference>
<accession>A0A2M7T6D6</accession>
<dbReference type="GO" id="GO:0006429">
    <property type="term" value="P:leucyl-tRNA aminoacylation"/>
    <property type="evidence" value="ECO:0007669"/>
    <property type="project" value="UniProtKB-UniRule"/>
</dbReference>
<keyword evidence="7 9" id="KW-0030">Aminoacyl-tRNA synthetase</keyword>
<evidence type="ECO:0000256" key="4">
    <source>
        <dbReference type="ARBA" id="ARBA00022741"/>
    </source>
</evidence>
<evidence type="ECO:0000313" key="16">
    <source>
        <dbReference type="Proteomes" id="UP000230956"/>
    </source>
</evidence>
<comment type="caution">
    <text evidence="15">The sequence shown here is derived from an EMBL/GenBank/DDBJ whole genome shotgun (WGS) entry which is preliminary data.</text>
</comment>
<dbReference type="GO" id="GO:0005829">
    <property type="term" value="C:cytosol"/>
    <property type="evidence" value="ECO:0007669"/>
    <property type="project" value="TreeGrafter"/>
</dbReference>
<dbReference type="Pfam" id="PF13603">
    <property type="entry name" value="tRNA-synt_1_2"/>
    <property type="match status" value="1"/>
</dbReference>
<dbReference type="NCBIfam" id="TIGR00396">
    <property type="entry name" value="leuS_bact"/>
    <property type="match status" value="1"/>
</dbReference>
<organism evidence="15 16">
    <name type="scientific">Candidatus Aquicultor secundus</name>
    <dbReference type="NCBI Taxonomy" id="1973895"/>
    <lineage>
        <taxon>Bacteria</taxon>
        <taxon>Bacillati</taxon>
        <taxon>Actinomycetota</taxon>
        <taxon>Candidatus Aquicultoria</taxon>
        <taxon>Candidatus Aquicultorales</taxon>
        <taxon>Candidatus Aquicultoraceae</taxon>
        <taxon>Candidatus Aquicultor</taxon>
    </lineage>
</organism>
<keyword evidence="4 9" id="KW-0547">Nucleotide-binding</keyword>
<keyword evidence="6 9" id="KW-0648">Protein biosynthesis</keyword>
<dbReference type="PANTHER" id="PTHR43740">
    <property type="entry name" value="LEUCYL-TRNA SYNTHETASE"/>
    <property type="match status" value="1"/>
</dbReference>
<feature type="binding site" evidence="9">
    <location>
        <position position="585"/>
    </location>
    <ligand>
        <name>ATP</name>
        <dbReference type="ChEBI" id="CHEBI:30616"/>
    </ligand>
</feature>
<dbReference type="CDD" id="cd07958">
    <property type="entry name" value="Anticodon_Ia_Leu_BEm"/>
    <property type="match status" value="1"/>
</dbReference>
<dbReference type="InterPro" id="IPR015413">
    <property type="entry name" value="Methionyl/Leucyl_tRNA_Synth"/>
</dbReference>
<feature type="domain" description="Aminoacyl-tRNA synthetase class Ia" evidence="11">
    <location>
        <begin position="421"/>
        <end position="622"/>
    </location>
</feature>
<dbReference type="Pfam" id="PF08264">
    <property type="entry name" value="Anticodon_1"/>
    <property type="match status" value="1"/>
</dbReference>
<evidence type="ECO:0000313" key="15">
    <source>
        <dbReference type="EMBL" id="PIZ36263.1"/>
    </source>
</evidence>
<dbReference type="FunFam" id="3.40.50.620:FF:000100">
    <property type="entry name" value="probable leucine--tRNA ligase, mitochondrial"/>
    <property type="match status" value="1"/>
</dbReference>
<dbReference type="InterPro" id="IPR009080">
    <property type="entry name" value="tRNAsynth_Ia_anticodon-bd"/>
</dbReference>
<dbReference type="CDD" id="cd00812">
    <property type="entry name" value="LeuRS_core"/>
    <property type="match status" value="1"/>
</dbReference>
<evidence type="ECO:0000256" key="8">
    <source>
        <dbReference type="ARBA" id="ARBA00047469"/>
    </source>
</evidence>
<gene>
    <name evidence="9" type="primary">leuS</name>
    <name evidence="15" type="ORF">COY37_08945</name>
</gene>
<dbReference type="SUPFAM" id="SSF50677">
    <property type="entry name" value="ValRS/IleRS/LeuRS editing domain"/>
    <property type="match status" value="1"/>
</dbReference>
<comment type="catalytic activity">
    <reaction evidence="8 9">
        <text>tRNA(Leu) + L-leucine + ATP = L-leucyl-tRNA(Leu) + AMP + diphosphate</text>
        <dbReference type="Rhea" id="RHEA:11688"/>
        <dbReference type="Rhea" id="RHEA-COMP:9613"/>
        <dbReference type="Rhea" id="RHEA-COMP:9622"/>
        <dbReference type="ChEBI" id="CHEBI:30616"/>
        <dbReference type="ChEBI" id="CHEBI:33019"/>
        <dbReference type="ChEBI" id="CHEBI:57427"/>
        <dbReference type="ChEBI" id="CHEBI:78442"/>
        <dbReference type="ChEBI" id="CHEBI:78494"/>
        <dbReference type="ChEBI" id="CHEBI:456215"/>
        <dbReference type="EC" id="6.1.1.4"/>
    </reaction>
</comment>
<dbReference type="InterPro" id="IPR014729">
    <property type="entry name" value="Rossmann-like_a/b/a_fold"/>
</dbReference>
<evidence type="ECO:0000256" key="9">
    <source>
        <dbReference type="HAMAP-Rule" id="MF_00049"/>
    </source>
</evidence>
<feature type="domain" description="Methionyl/Leucyl tRNA synthetase" evidence="13">
    <location>
        <begin position="40"/>
        <end position="181"/>
    </location>
</feature>
<reference evidence="16" key="1">
    <citation type="submission" date="2017-09" db="EMBL/GenBank/DDBJ databases">
        <title>Depth-based differentiation of microbial function through sediment-hosted aquifers and enrichment of novel symbionts in the deep terrestrial subsurface.</title>
        <authorList>
            <person name="Probst A.J."/>
            <person name="Ladd B."/>
            <person name="Jarett J.K."/>
            <person name="Geller-Mcgrath D.E."/>
            <person name="Sieber C.M.K."/>
            <person name="Emerson J.B."/>
            <person name="Anantharaman K."/>
            <person name="Thomas B.C."/>
            <person name="Malmstrom R."/>
            <person name="Stieglmeier M."/>
            <person name="Klingl A."/>
            <person name="Woyke T."/>
            <person name="Ryan C.M."/>
            <person name="Banfield J.F."/>
        </authorList>
    </citation>
    <scope>NUCLEOTIDE SEQUENCE [LARGE SCALE GENOMIC DNA]</scope>
</reference>
<dbReference type="EC" id="6.1.1.4" evidence="9"/>
<dbReference type="Proteomes" id="UP000230956">
    <property type="component" value="Unassembled WGS sequence"/>
</dbReference>
<dbReference type="AlphaFoldDB" id="A0A2M7T6D6"/>
<dbReference type="GO" id="GO:0002161">
    <property type="term" value="F:aminoacyl-tRNA deacylase activity"/>
    <property type="evidence" value="ECO:0007669"/>
    <property type="project" value="InterPro"/>
</dbReference>
<evidence type="ECO:0000256" key="1">
    <source>
        <dbReference type="ARBA" id="ARBA00005594"/>
    </source>
</evidence>
<evidence type="ECO:0000259" key="13">
    <source>
        <dbReference type="Pfam" id="PF09334"/>
    </source>
</evidence>
<proteinExistence type="inferred from homology"/>
<dbReference type="EMBL" id="PFNG01000208">
    <property type="protein sequence ID" value="PIZ36263.1"/>
    <property type="molecule type" value="Genomic_DNA"/>
</dbReference>
<dbReference type="GO" id="GO:0004823">
    <property type="term" value="F:leucine-tRNA ligase activity"/>
    <property type="evidence" value="ECO:0007669"/>
    <property type="project" value="UniProtKB-UniRule"/>
</dbReference>
<evidence type="ECO:0000259" key="14">
    <source>
        <dbReference type="Pfam" id="PF13603"/>
    </source>
</evidence>
<feature type="domain" description="Methionyl/Valyl/Leucyl/Isoleucyl-tRNA synthetase anticodon-binding" evidence="12">
    <location>
        <begin position="666"/>
        <end position="787"/>
    </location>
</feature>
<dbReference type="Gene3D" id="1.10.730.10">
    <property type="entry name" value="Isoleucyl-tRNA Synthetase, Domain 1"/>
    <property type="match status" value="1"/>
</dbReference>
<dbReference type="SUPFAM" id="SSF47323">
    <property type="entry name" value="Anticodon-binding domain of a subclass of class I aminoacyl-tRNA synthetases"/>
    <property type="match status" value="1"/>
</dbReference>
<dbReference type="InterPro" id="IPR013155">
    <property type="entry name" value="M/V/L/I-tRNA-synth_anticd-bd"/>
</dbReference>
<evidence type="ECO:0000256" key="3">
    <source>
        <dbReference type="ARBA" id="ARBA00022598"/>
    </source>
</evidence>
<dbReference type="Pfam" id="PF00133">
    <property type="entry name" value="tRNA-synt_1"/>
    <property type="match status" value="1"/>
</dbReference>
<dbReference type="InterPro" id="IPR025709">
    <property type="entry name" value="Leu_tRNA-synth_edit"/>
</dbReference>
<dbReference type="GO" id="GO:0005524">
    <property type="term" value="F:ATP binding"/>
    <property type="evidence" value="ECO:0007669"/>
    <property type="project" value="UniProtKB-UniRule"/>
</dbReference>
<evidence type="ECO:0000256" key="10">
    <source>
        <dbReference type="RuleBase" id="RU363035"/>
    </source>
</evidence>
<dbReference type="PANTHER" id="PTHR43740:SF2">
    <property type="entry name" value="LEUCINE--TRNA LIGASE, MITOCHONDRIAL"/>
    <property type="match status" value="1"/>
</dbReference>
<feature type="short sequence motif" description="'KMSKS' region" evidence="9">
    <location>
        <begin position="582"/>
        <end position="586"/>
    </location>
</feature>
<keyword evidence="2 9" id="KW-0963">Cytoplasm</keyword>
<dbReference type="Gene3D" id="3.10.20.590">
    <property type="match status" value="1"/>
</dbReference>
<evidence type="ECO:0000259" key="12">
    <source>
        <dbReference type="Pfam" id="PF08264"/>
    </source>
</evidence>
<dbReference type="SUPFAM" id="SSF52374">
    <property type="entry name" value="Nucleotidylyl transferase"/>
    <property type="match status" value="1"/>
</dbReference>
<name>A0A2M7T6D6_9ACTN</name>
<evidence type="ECO:0000259" key="11">
    <source>
        <dbReference type="Pfam" id="PF00133"/>
    </source>
</evidence>
<sequence>MAERYNHKAIEEKWQKRWGEEDIYRTVEDPSKPEKYILEMFPYPSGNLHMGHVRNYSIGDVVARYNKMNGYNVLHPIGYDAFGLPAENAAIKRGIPPQKWTFSNIESMREQLKQLGLSYDWSREVVTASPDYYKWGQWMFLKFYERGLAFRKKATVNWCPGCETVLANEQVVAGVCWRCGTPAELRELEQWFFKITDYAERLLDDLELLDGWPERVRIMQRNWIGKSEGAYVDFQIKGSDRKITVFTTRPDTLYGATFFLLAPEHPMVDELVKGTDYEAGAREFRHKVARETEIDRTSAEKEKNGFFTGVYVINPVNGEELPVYLADYVLMGYGTGAVMAVPAHDQRDFEFATKYGLPIRIVIQPAGEMINPTMMAQAFEGEGVMVNSGPFDGTPQTEGVKNVTEYLQKKGVGEPAINYRLRDWLISRQRYWGNPIPMVYCEKCGLVPVNEDDLPVILPENIEITGVGGSPLSRDADFVNTTCPKCDGPAKRETDTMDTFIDSSWYFLRYCSPHEDTLPFARDAVDYWMPVDQYIGGIEHAVLHLLYSRFFTKVLYDMGMVSVVEPFVNLLTQGMVIKDGAKMSKSKGNVVDPGKIIGKYGADTARLFILFASPPEKELEWSDRGVEGSYRFLNRVWRLVEDNKKLVANTGAVSSDSLDGLGPAERDMRSITHRTIKRVSDDIARFSFNTAISAIMELVNALYKYNENANRNPGVVKEAVENLVLMLAPFAPHITEELWHELGNTESVHLIAWPKYNPELAKSEEVTLVVQVNGKVRDKITVPADIAEDEMKKTALASERVLAHVGDKEVKNIFIVPGKLVNIVVK</sequence>
<dbReference type="InterPro" id="IPR009008">
    <property type="entry name" value="Val/Leu/Ile-tRNA-synth_edit"/>
</dbReference>
<comment type="subcellular location">
    <subcellularLocation>
        <location evidence="9">Cytoplasm</location>
    </subcellularLocation>
</comment>
<dbReference type="Gene3D" id="3.40.50.620">
    <property type="entry name" value="HUPs"/>
    <property type="match status" value="2"/>
</dbReference>
<dbReference type="InterPro" id="IPR002300">
    <property type="entry name" value="aa-tRNA-synth_Ia"/>
</dbReference>
<dbReference type="PROSITE" id="PS00178">
    <property type="entry name" value="AA_TRNA_LIGASE_I"/>
    <property type="match status" value="1"/>
</dbReference>